<feature type="repeat" description="PPR" evidence="4">
    <location>
        <begin position="480"/>
        <end position="514"/>
    </location>
</feature>
<evidence type="ECO:0000313" key="7">
    <source>
        <dbReference type="EMBL" id="KAG0548011.1"/>
    </source>
</evidence>
<dbReference type="GO" id="GO:0003723">
    <property type="term" value="F:RNA binding"/>
    <property type="evidence" value="ECO:0007669"/>
    <property type="project" value="InterPro"/>
</dbReference>
<feature type="repeat" description="PPR" evidence="4">
    <location>
        <begin position="581"/>
        <end position="615"/>
    </location>
</feature>
<feature type="repeat" description="PPR" evidence="4">
    <location>
        <begin position="348"/>
        <end position="382"/>
    </location>
</feature>
<feature type="region of interest" description="Disordered" evidence="5">
    <location>
        <begin position="1"/>
        <end position="42"/>
    </location>
</feature>
<name>A0A921RXJ4_SORBI</name>
<sequence length="793" mass="87638">MAHGHGSMRAAVRTRRPRPPPELAKAPVPPTTRSKPEKDLSPLTLPVRAFKLRLANGTPLAPTPKAFKSYSETCASLLRHCRATSAAATATPAYAPSSGCLPLVLSLHAHTLRSGLAADRSVASNLLTAYAAFARAADRDRAFRDCVSADAASSFTYDFMVSEHVKAGDIASARRLFDGMPEKSVVSYTTMVDALMKRGSVKDAVKLYERCPLYSVAFFTAMIAGFVRNELHKDAFPVFRKMLRCSVRPNVVTLICVIKACVGAGEFDLAMGVVGLAIKWNLFEKSIEVHNSLITLYLRMGDAAAAHRVFDDMEVRDVVSWTALLDVYAELGDLEGARRVLDAMPERNEVSWSTLIARHEQKGDSAEALKLYSQMLAEGCRPNISCFSSVLSACATLHDLRGGTRIHANALKMGFSSSLFVSSSLIDMYCKCKQCTDAQRIFNSLPEKNTVCWNSLISGYSWNGKMVEAEELFKKMPARNAASWNTMISGYAENRRFGDALNYFCAMLASGQIPGEITLSSVLLACANLCSLEMGKMVHAEIVKLGIEDNIFMGTALSDMYAKSGDLDSSRRMFYQMPEKNNITWTAMVQGLAENGFAEESILLFENMIANRIAPNEHTFLAILFACSHCGLVEQAIHYFETMQAHGIPPKDKHYTCMVDVLARAGRLPEAEELLMKVPSKLDTSSWSSLLSACNTYRNKEIGERAAKKLHELEKDNTAGYVLLSNMYASCGKWKDAAETRILMQGPRLKKDGGCSWLQLRGQYHAFFSWKGKHPLSLEIYEILDLLMWELTT</sequence>
<dbReference type="PANTHER" id="PTHR47926">
    <property type="entry name" value="PENTATRICOPEPTIDE REPEAT-CONTAINING PROTEIN"/>
    <property type="match status" value="1"/>
</dbReference>
<dbReference type="InterPro" id="IPR002885">
    <property type="entry name" value="PPR_rpt"/>
</dbReference>
<keyword evidence="2" id="KW-0809">Transit peptide</keyword>
<protein>
    <recommendedName>
        <fullName evidence="6">PROP1-like PPR domain-containing protein</fullName>
    </recommendedName>
</protein>
<evidence type="ECO:0000256" key="1">
    <source>
        <dbReference type="ARBA" id="ARBA00022737"/>
    </source>
</evidence>
<dbReference type="FunFam" id="1.25.40.10:FF:000797">
    <property type="entry name" value="Pentatricopeptide repeat-containing protein chloroplastic"/>
    <property type="match status" value="1"/>
</dbReference>
<evidence type="ECO:0000256" key="2">
    <source>
        <dbReference type="ARBA" id="ARBA00022946"/>
    </source>
</evidence>
<dbReference type="SUPFAM" id="SSF48452">
    <property type="entry name" value="TPR-like"/>
    <property type="match status" value="2"/>
</dbReference>
<evidence type="ECO:0000313" key="8">
    <source>
        <dbReference type="Proteomes" id="UP000807115"/>
    </source>
</evidence>
<dbReference type="Pfam" id="PF01535">
    <property type="entry name" value="PPR"/>
    <property type="match status" value="5"/>
</dbReference>
<dbReference type="FunFam" id="1.25.40.10:FF:001218">
    <property type="entry name" value="Pentatricopeptide repeat-containing protein, mitochondrial"/>
    <property type="match status" value="1"/>
</dbReference>
<dbReference type="OrthoDB" id="185373at2759"/>
<evidence type="ECO:0000256" key="3">
    <source>
        <dbReference type="ARBA" id="ARBA00061659"/>
    </source>
</evidence>
<evidence type="ECO:0000256" key="5">
    <source>
        <dbReference type="SAM" id="MobiDB-lite"/>
    </source>
</evidence>
<dbReference type="EMBL" id="CM027680">
    <property type="protein sequence ID" value="KAG0548011.1"/>
    <property type="molecule type" value="Genomic_DNA"/>
</dbReference>
<dbReference type="Pfam" id="PF20431">
    <property type="entry name" value="E_motif"/>
    <property type="match status" value="1"/>
</dbReference>
<dbReference type="GO" id="GO:0005739">
    <property type="term" value="C:mitochondrion"/>
    <property type="evidence" value="ECO:0007669"/>
    <property type="project" value="UniProtKB-ARBA"/>
</dbReference>
<dbReference type="InterPro" id="IPR011990">
    <property type="entry name" value="TPR-like_helical_dom_sf"/>
</dbReference>
<dbReference type="FunFam" id="1.25.40.10:FF:001542">
    <property type="entry name" value="Pentatricopeptide repeat protein PPR868-14"/>
    <property type="match status" value="1"/>
</dbReference>
<dbReference type="Gene3D" id="1.25.40.10">
    <property type="entry name" value="Tetratricopeptide repeat domain"/>
    <property type="match status" value="6"/>
</dbReference>
<evidence type="ECO:0000256" key="4">
    <source>
        <dbReference type="PROSITE-ProRule" id="PRU00708"/>
    </source>
</evidence>
<feature type="repeat" description="PPR" evidence="4">
    <location>
        <begin position="317"/>
        <end position="347"/>
    </location>
</feature>
<reference evidence="7" key="1">
    <citation type="journal article" date="2019" name="BMC Genomics">
        <title>A new reference genome for Sorghum bicolor reveals high levels of sequence similarity between sweet and grain genotypes: implications for the genetics of sugar metabolism.</title>
        <authorList>
            <person name="Cooper E.A."/>
            <person name="Brenton Z.W."/>
            <person name="Flinn B.S."/>
            <person name="Jenkins J."/>
            <person name="Shu S."/>
            <person name="Flowers D."/>
            <person name="Luo F."/>
            <person name="Wang Y."/>
            <person name="Xia P."/>
            <person name="Barry K."/>
            <person name="Daum C."/>
            <person name="Lipzen A."/>
            <person name="Yoshinaga Y."/>
            <person name="Schmutz J."/>
            <person name="Saski C."/>
            <person name="Vermerris W."/>
            <person name="Kresovich S."/>
        </authorList>
    </citation>
    <scope>NUCLEOTIDE SEQUENCE</scope>
</reference>
<feature type="repeat" description="PPR" evidence="4">
    <location>
        <begin position="616"/>
        <end position="650"/>
    </location>
</feature>
<gene>
    <name evidence="7" type="ORF">BDA96_01G130100</name>
</gene>
<dbReference type="InterPro" id="IPR033443">
    <property type="entry name" value="PROP1-like_PPR_dom"/>
</dbReference>
<evidence type="ECO:0000259" key="6">
    <source>
        <dbReference type="Pfam" id="PF17177"/>
    </source>
</evidence>
<feature type="repeat" description="PPR" evidence="4">
    <location>
        <begin position="215"/>
        <end position="249"/>
    </location>
</feature>
<comment type="caution">
    <text evidence="7">The sequence shown here is derived from an EMBL/GenBank/DDBJ whole genome shotgun (WGS) entry which is preliminary data.</text>
</comment>
<dbReference type="Proteomes" id="UP000807115">
    <property type="component" value="Chromosome 1"/>
</dbReference>
<organism evidence="7 8">
    <name type="scientific">Sorghum bicolor</name>
    <name type="common">Sorghum</name>
    <name type="synonym">Sorghum vulgare</name>
    <dbReference type="NCBI Taxonomy" id="4558"/>
    <lineage>
        <taxon>Eukaryota</taxon>
        <taxon>Viridiplantae</taxon>
        <taxon>Streptophyta</taxon>
        <taxon>Embryophyta</taxon>
        <taxon>Tracheophyta</taxon>
        <taxon>Spermatophyta</taxon>
        <taxon>Magnoliopsida</taxon>
        <taxon>Liliopsida</taxon>
        <taxon>Poales</taxon>
        <taxon>Poaceae</taxon>
        <taxon>PACMAD clade</taxon>
        <taxon>Panicoideae</taxon>
        <taxon>Andropogonodae</taxon>
        <taxon>Andropogoneae</taxon>
        <taxon>Sorghinae</taxon>
        <taxon>Sorghum</taxon>
    </lineage>
</organism>
<dbReference type="Pfam" id="PF13041">
    <property type="entry name" value="PPR_2"/>
    <property type="match status" value="3"/>
</dbReference>
<accession>A0A921RXJ4</accession>
<dbReference type="FunFam" id="1.25.40.10:FF:000205">
    <property type="entry name" value="Pentatricopeptide repeat-containing protein, mitochondrial"/>
    <property type="match status" value="1"/>
</dbReference>
<proteinExistence type="inferred from homology"/>
<reference evidence="7" key="2">
    <citation type="submission" date="2020-10" db="EMBL/GenBank/DDBJ databases">
        <authorList>
            <person name="Cooper E.A."/>
            <person name="Brenton Z.W."/>
            <person name="Flinn B.S."/>
            <person name="Jenkins J."/>
            <person name="Shu S."/>
            <person name="Flowers D."/>
            <person name="Luo F."/>
            <person name="Wang Y."/>
            <person name="Xia P."/>
            <person name="Barry K."/>
            <person name="Daum C."/>
            <person name="Lipzen A."/>
            <person name="Yoshinaga Y."/>
            <person name="Schmutz J."/>
            <person name="Saski C."/>
            <person name="Vermerris W."/>
            <person name="Kresovich S."/>
        </authorList>
    </citation>
    <scope>NUCLEOTIDE SEQUENCE</scope>
</reference>
<dbReference type="InterPro" id="IPR046848">
    <property type="entry name" value="E_motif"/>
</dbReference>
<feature type="repeat" description="PPR" evidence="4">
    <location>
        <begin position="449"/>
        <end position="479"/>
    </location>
</feature>
<dbReference type="PANTHER" id="PTHR47926:SF419">
    <property type="entry name" value="(WILD MALAYSIAN BANANA) HYPOTHETICAL PROTEIN"/>
    <property type="match status" value="1"/>
</dbReference>
<dbReference type="PROSITE" id="PS51375">
    <property type="entry name" value="PPR"/>
    <property type="match status" value="8"/>
</dbReference>
<comment type="similarity">
    <text evidence="3">Belongs to the PPR family. PCMP-E subfamily.</text>
</comment>
<feature type="domain" description="PROP1-like PPR" evidence="6">
    <location>
        <begin position="572"/>
        <end position="678"/>
    </location>
</feature>
<feature type="repeat" description="PPR" evidence="4">
    <location>
        <begin position="153"/>
        <end position="187"/>
    </location>
</feature>
<dbReference type="NCBIfam" id="TIGR00756">
    <property type="entry name" value="PPR"/>
    <property type="match status" value="8"/>
</dbReference>
<keyword evidence="1" id="KW-0677">Repeat</keyword>
<dbReference type="AlphaFoldDB" id="A0A921RXJ4"/>
<dbReference type="Pfam" id="PF17177">
    <property type="entry name" value="PPR_long"/>
    <property type="match status" value="1"/>
</dbReference>
<dbReference type="GO" id="GO:0009451">
    <property type="term" value="P:RNA modification"/>
    <property type="evidence" value="ECO:0007669"/>
    <property type="project" value="InterPro"/>
</dbReference>
<dbReference type="InterPro" id="IPR046960">
    <property type="entry name" value="PPR_At4g14850-like_plant"/>
</dbReference>